<name>A0A5C3QXE3_9AGAR</name>
<proteinExistence type="predicted"/>
<organism evidence="1 2">
    <name type="scientific">Pterulicium gracile</name>
    <dbReference type="NCBI Taxonomy" id="1884261"/>
    <lineage>
        <taxon>Eukaryota</taxon>
        <taxon>Fungi</taxon>
        <taxon>Dikarya</taxon>
        <taxon>Basidiomycota</taxon>
        <taxon>Agaricomycotina</taxon>
        <taxon>Agaricomycetes</taxon>
        <taxon>Agaricomycetidae</taxon>
        <taxon>Agaricales</taxon>
        <taxon>Pleurotineae</taxon>
        <taxon>Pterulaceae</taxon>
        <taxon>Pterulicium</taxon>
    </lineage>
</organism>
<accession>A0A5C3QXE3</accession>
<dbReference type="Proteomes" id="UP000305067">
    <property type="component" value="Unassembled WGS sequence"/>
</dbReference>
<evidence type="ECO:0000313" key="2">
    <source>
        <dbReference type="Proteomes" id="UP000305067"/>
    </source>
</evidence>
<evidence type="ECO:0000313" key="1">
    <source>
        <dbReference type="EMBL" id="TFL05059.1"/>
    </source>
</evidence>
<reference evidence="1 2" key="1">
    <citation type="journal article" date="2019" name="Nat. Ecol. Evol.">
        <title>Megaphylogeny resolves global patterns of mushroom evolution.</title>
        <authorList>
            <person name="Varga T."/>
            <person name="Krizsan K."/>
            <person name="Foldi C."/>
            <person name="Dima B."/>
            <person name="Sanchez-Garcia M."/>
            <person name="Sanchez-Ramirez S."/>
            <person name="Szollosi G.J."/>
            <person name="Szarkandi J.G."/>
            <person name="Papp V."/>
            <person name="Albert L."/>
            <person name="Andreopoulos W."/>
            <person name="Angelini C."/>
            <person name="Antonin V."/>
            <person name="Barry K.W."/>
            <person name="Bougher N.L."/>
            <person name="Buchanan P."/>
            <person name="Buyck B."/>
            <person name="Bense V."/>
            <person name="Catcheside P."/>
            <person name="Chovatia M."/>
            <person name="Cooper J."/>
            <person name="Damon W."/>
            <person name="Desjardin D."/>
            <person name="Finy P."/>
            <person name="Geml J."/>
            <person name="Haridas S."/>
            <person name="Hughes K."/>
            <person name="Justo A."/>
            <person name="Karasinski D."/>
            <person name="Kautmanova I."/>
            <person name="Kiss B."/>
            <person name="Kocsube S."/>
            <person name="Kotiranta H."/>
            <person name="LaButti K.M."/>
            <person name="Lechner B.E."/>
            <person name="Liimatainen K."/>
            <person name="Lipzen A."/>
            <person name="Lukacs Z."/>
            <person name="Mihaltcheva S."/>
            <person name="Morgado L.N."/>
            <person name="Niskanen T."/>
            <person name="Noordeloos M.E."/>
            <person name="Ohm R.A."/>
            <person name="Ortiz-Santana B."/>
            <person name="Ovrebo C."/>
            <person name="Racz N."/>
            <person name="Riley R."/>
            <person name="Savchenko A."/>
            <person name="Shiryaev A."/>
            <person name="Soop K."/>
            <person name="Spirin V."/>
            <person name="Szebenyi C."/>
            <person name="Tomsovsky M."/>
            <person name="Tulloss R.E."/>
            <person name="Uehling J."/>
            <person name="Grigoriev I.V."/>
            <person name="Vagvolgyi C."/>
            <person name="Papp T."/>
            <person name="Martin F.M."/>
            <person name="Miettinen O."/>
            <person name="Hibbett D.S."/>
            <person name="Nagy L.G."/>
        </authorList>
    </citation>
    <scope>NUCLEOTIDE SEQUENCE [LARGE SCALE GENOMIC DNA]</scope>
    <source>
        <strain evidence="1 2">CBS 309.79</strain>
    </source>
</reference>
<gene>
    <name evidence="1" type="ORF">BDV98DRAFT_601491</name>
</gene>
<dbReference type="AlphaFoldDB" id="A0A5C3QXE3"/>
<dbReference type="EMBL" id="ML178817">
    <property type="protein sequence ID" value="TFL05059.1"/>
    <property type="molecule type" value="Genomic_DNA"/>
</dbReference>
<dbReference type="Gene3D" id="3.80.10.10">
    <property type="entry name" value="Ribonuclease Inhibitor"/>
    <property type="match status" value="1"/>
</dbReference>
<keyword evidence="2" id="KW-1185">Reference proteome</keyword>
<evidence type="ECO:0008006" key="3">
    <source>
        <dbReference type="Google" id="ProtNLM"/>
    </source>
</evidence>
<dbReference type="InterPro" id="IPR032675">
    <property type="entry name" value="LRR_dom_sf"/>
</dbReference>
<sequence length="397" mass="45710">MFRLSLQLQRSQSMPIDIHYIFESRPCSDLLLKALAEHCGRWRMLVFHPGYERAAEDMEVLYRVFNSSVHFRCLKELHYYCNSDRDGHICLGPGFTATTFPALEHLSLDEWGGSIITNYTRSLDCGPINYGQGRRSRPQFPWPQLRFLYLRDATTDYGSILRLLQACSALTHFCLASAENPEAEIPAPDQEVDQDMVVHMERLVQLEIDLDGYGMNESNFTYMNIFRSISAPKLHTLAIDVCGHLDRLASTDDFIARSGCKVRCLDLSISGVRYPGARIAKFLRFSITDDRVSINGLPEGMVATPEKTWSTSGPEQLFPHLKFLHIRDLELDPPSLRVLYNLDEMTRRYPHVLQHRLREEYAAALHGLLPQTPDAYKFIIDLREFLPRFRLDGWRHG</sequence>
<protein>
    <recommendedName>
        <fullName evidence="3">F-box domain-containing protein</fullName>
    </recommendedName>
</protein>